<evidence type="ECO:0000313" key="4">
    <source>
        <dbReference type="Proteomes" id="UP000010433"/>
    </source>
</evidence>
<dbReference type="SUPFAM" id="SSF50475">
    <property type="entry name" value="FMN-binding split barrel"/>
    <property type="match status" value="1"/>
</dbReference>
<sequence length="181" mass="20434">MKRKEISVWTYADTILNELSKGVLLTTQADNKVNTMTISWGSLGIEWGCPIFTTFVREGRFTREQLEKNGQFTVNIPYGTFQKKILGFCGSRSGRDTDKIKEMGLTLVPGETIPVPAIKELPLTLECEVIYHQLQNLDAIRDRQLVAQCYPQDVPSNFTGSNKDAHIAFCGRILKAYILEE</sequence>
<dbReference type="PANTHER" id="PTHR43567:SF5">
    <property type="entry name" value="HYPOTHETICAL CYTOSOLIC PROTEIN"/>
    <property type="match status" value="1"/>
</dbReference>
<dbReference type="Proteomes" id="UP000010433">
    <property type="component" value="Unassembled WGS sequence"/>
</dbReference>
<feature type="domain" description="Flavin reductase like" evidence="2">
    <location>
        <begin position="23"/>
        <end position="131"/>
    </location>
</feature>
<comment type="caution">
    <text evidence="3">The sequence shown here is derived from an EMBL/GenBank/DDBJ whole genome shotgun (WGS) entry which is preliminary data.</text>
</comment>
<evidence type="ECO:0000256" key="1">
    <source>
        <dbReference type="ARBA" id="ARBA00038054"/>
    </source>
</evidence>
<dbReference type="PATRIC" id="fig|1127699.3.peg.1365"/>
<dbReference type="GO" id="GO:0010181">
    <property type="term" value="F:FMN binding"/>
    <property type="evidence" value="ECO:0007669"/>
    <property type="project" value="InterPro"/>
</dbReference>
<dbReference type="InterPro" id="IPR052174">
    <property type="entry name" value="Flavoredoxin"/>
</dbReference>
<gene>
    <name evidence="3" type="ORF">HMPREF9151_01482</name>
</gene>
<accession>L1N8Z8</accession>
<reference evidence="3 4" key="1">
    <citation type="submission" date="2012-05" db="EMBL/GenBank/DDBJ databases">
        <authorList>
            <person name="Weinstock G."/>
            <person name="Sodergren E."/>
            <person name="Lobos E.A."/>
            <person name="Fulton L."/>
            <person name="Fulton R."/>
            <person name="Courtney L."/>
            <person name="Fronick C."/>
            <person name="O'Laughlin M."/>
            <person name="Godfrey J."/>
            <person name="Wilson R.M."/>
            <person name="Miner T."/>
            <person name="Farmer C."/>
            <person name="Delehaunty K."/>
            <person name="Cordes M."/>
            <person name="Minx P."/>
            <person name="Tomlinson C."/>
            <person name="Chen J."/>
            <person name="Wollam A."/>
            <person name="Pepin K.H."/>
            <person name="Bhonagiri V."/>
            <person name="Zhang X."/>
            <person name="Suruliraj S."/>
            <person name="Warren W."/>
            <person name="Mitreva M."/>
            <person name="Mardis E.R."/>
            <person name="Wilson R.K."/>
        </authorList>
    </citation>
    <scope>NUCLEOTIDE SEQUENCE [LARGE SCALE GENOMIC DNA]</scope>
    <source>
        <strain evidence="3 4">F0055</strain>
    </source>
</reference>
<dbReference type="GO" id="GO:0016646">
    <property type="term" value="F:oxidoreductase activity, acting on the CH-NH group of donors, NAD or NADP as acceptor"/>
    <property type="evidence" value="ECO:0007669"/>
    <property type="project" value="UniProtKB-ARBA"/>
</dbReference>
<keyword evidence="4" id="KW-1185">Reference proteome</keyword>
<evidence type="ECO:0000313" key="3">
    <source>
        <dbReference type="EMBL" id="EKX99842.1"/>
    </source>
</evidence>
<proteinExistence type="inferred from homology"/>
<dbReference type="PANTHER" id="PTHR43567">
    <property type="entry name" value="FLAVOREDOXIN-RELATED-RELATED"/>
    <property type="match status" value="1"/>
</dbReference>
<dbReference type="EMBL" id="AMEP01000095">
    <property type="protein sequence ID" value="EKX99842.1"/>
    <property type="molecule type" value="Genomic_DNA"/>
</dbReference>
<protein>
    <recommendedName>
        <fullName evidence="2">Flavin reductase like domain-containing protein</fullName>
    </recommendedName>
</protein>
<organism evidence="3 4">
    <name type="scientific">Hoylesella saccharolytica F0055</name>
    <dbReference type="NCBI Taxonomy" id="1127699"/>
    <lineage>
        <taxon>Bacteria</taxon>
        <taxon>Pseudomonadati</taxon>
        <taxon>Bacteroidota</taxon>
        <taxon>Bacteroidia</taxon>
        <taxon>Bacteroidales</taxon>
        <taxon>Prevotellaceae</taxon>
        <taxon>Hoylesella</taxon>
    </lineage>
</organism>
<dbReference type="InterPro" id="IPR002563">
    <property type="entry name" value="Flavin_Rdtase-like_dom"/>
</dbReference>
<evidence type="ECO:0000259" key="2">
    <source>
        <dbReference type="Pfam" id="PF01613"/>
    </source>
</evidence>
<dbReference type="RefSeq" id="WP_009162792.1">
    <property type="nucleotide sequence ID" value="NZ_KB291002.1"/>
</dbReference>
<dbReference type="HOGENOM" id="CLU_102849_0_0_10"/>
<name>L1N8Z8_9BACT</name>
<comment type="similarity">
    <text evidence="1">Belongs to the flavoredoxin family.</text>
</comment>
<dbReference type="Gene3D" id="2.30.110.10">
    <property type="entry name" value="Electron Transport, Fmn-binding Protein, Chain A"/>
    <property type="match status" value="1"/>
</dbReference>
<dbReference type="AlphaFoldDB" id="L1N8Z8"/>
<dbReference type="InterPro" id="IPR012349">
    <property type="entry name" value="Split_barrel_FMN-bd"/>
</dbReference>
<dbReference type="Pfam" id="PF01613">
    <property type="entry name" value="Flavin_Reduct"/>
    <property type="match status" value="1"/>
</dbReference>
<dbReference type="STRING" id="1127699.HMPREF9151_01482"/>
<dbReference type="OrthoDB" id="9791490at2"/>